<dbReference type="GO" id="GO:0016740">
    <property type="term" value="F:transferase activity"/>
    <property type="evidence" value="ECO:0007669"/>
    <property type="project" value="UniProtKB-KW"/>
</dbReference>
<gene>
    <name evidence="2" type="ORF">RUE5091_03354</name>
</gene>
<dbReference type="STRING" id="1715692.RUE5091_03354"/>
<accession>A0A0P1IFX6</accession>
<dbReference type="SUPFAM" id="SSF56112">
    <property type="entry name" value="Protein kinase-like (PK-like)"/>
    <property type="match status" value="1"/>
</dbReference>
<dbReference type="InterPro" id="IPR011009">
    <property type="entry name" value="Kinase-like_dom_sf"/>
</dbReference>
<dbReference type="OrthoDB" id="7845153at2"/>
<dbReference type="Proteomes" id="UP000051260">
    <property type="component" value="Unassembled WGS sequence"/>
</dbReference>
<name>A0A0P1IFX6_9RHOB</name>
<dbReference type="Pfam" id="PF01636">
    <property type="entry name" value="APH"/>
    <property type="match status" value="1"/>
</dbReference>
<protein>
    <submittedName>
        <fullName evidence="2">Phosphotransferase enzyme family protein</fullName>
    </submittedName>
</protein>
<evidence type="ECO:0000313" key="2">
    <source>
        <dbReference type="EMBL" id="CUK10916.1"/>
    </source>
</evidence>
<dbReference type="Gene3D" id="3.90.1200.10">
    <property type="match status" value="1"/>
</dbReference>
<sequence>MLNLTETEKNITSACVAEFMRHQPVGPVENVECVYRSHGFPDTRLVLKVTTKTTSFALKIDRDSPTTGRLRDEFGLLADLHRHFDNNPSSQVIRPIYLSPTEAFFVTEYIDRPTAVDLIYNSQNEDQVAQVFRRAGSWLHDLHSSQPPLSYAFRPKWMTDSIRELIGAVPRDVADQSRKMVNVMFAEAARLKGTEDLRVFSHGDFHGQNLIVGQGKTIGLDFTESREKLAVYDIVDFLKADIFRPGTVSDVDRSGILKRNKDMFFRLYRHPINHDILDYCIRGRLLKDWLALWRVDHECSPFEEDKRQRLGKRLKIVFQGR</sequence>
<evidence type="ECO:0000313" key="3">
    <source>
        <dbReference type="Proteomes" id="UP000051260"/>
    </source>
</evidence>
<dbReference type="InterPro" id="IPR002575">
    <property type="entry name" value="Aminoglycoside_PTrfase"/>
</dbReference>
<feature type="domain" description="Aminoglycoside phosphotransferase" evidence="1">
    <location>
        <begin position="48"/>
        <end position="247"/>
    </location>
</feature>
<dbReference type="AlphaFoldDB" id="A0A0P1IFX6"/>
<keyword evidence="2" id="KW-0808">Transferase</keyword>
<evidence type="ECO:0000259" key="1">
    <source>
        <dbReference type="Pfam" id="PF01636"/>
    </source>
</evidence>
<dbReference type="EMBL" id="CYUD01000011">
    <property type="protein sequence ID" value="CUK10916.1"/>
    <property type="molecule type" value="Genomic_DNA"/>
</dbReference>
<organism evidence="2 3">
    <name type="scientific">Ruegeria denitrificans</name>
    <dbReference type="NCBI Taxonomy" id="1715692"/>
    <lineage>
        <taxon>Bacteria</taxon>
        <taxon>Pseudomonadati</taxon>
        <taxon>Pseudomonadota</taxon>
        <taxon>Alphaproteobacteria</taxon>
        <taxon>Rhodobacterales</taxon>
        <taxon>Roseobacteraceae</taxon>
        <taxon>Ruegeria</taxon>
    </lineage>
</organism>
<proteinExistence type="predicted"/>
<reference evidence="3" key="1">
    <citation type="submission" date="2015-09" db="EMBL/GenBank/DDBJ databases">
        <authorList>
            <person name="Rodrigo-Torres L."/>
            <person name="Arahal D.R."/>
        </authorList>
    </citation>
    <scope>NUCLEOTIDE SEQUENCE [LARGE SCALE GENOMIC DNA]</scope>
    <source>
        <strain evidence="3">CECT 5091</strain>
    </source>
</reference>
<keyword evidence="3" id="KW-1185">Reference proteome</keyword>